<proteinExistence type="predicted"/>
<sequence>MAREAILHKRYKKIIEKLSPERAKALILAMYDYAETGEHGELDEVTDIAFTSIQEQMEYDDLQYQEKCDKNRENIRKRWNKKDTTVYDRIPPYTNDTNTKSNTNTNKDIPPTPLKRGEDILETDETFRGLPSKIQCALKDWIEYKKEKRQAYKARGLKSLIAQVSGQVDRHGEDAVVALIAECMASNWQGIIWDRLPRGEPSAGTNEPKRVAGGFEI</sequence>
<dbReference type="RefSeq" id="WP_186857980.1">
    <property type="nucleotide sequence ID" value="NZ_JACOON010000004.1"/>
</dbReference>
<evidence type="ECO:0000313" key="3">
    <source>
        <dbReference type="EMBL" id="MBC5648477.1"/>
    </source>
</evidence>
<dbReference type="EMBL" id="JACOON010000004">
    <property type="protein sequence ID" value="MBC5648477.1"/>
    <property type="molecule type" value="Genomic_DNA"/>
</dbReference>
<dbReference type="InterPro" id="IPR046258">
    <property type="entry name" value="DUF6291"/>
</dbReference>
<dbReference type="Pfam" id="PF19808">
    <property type="entry name" value="DUF6291"/>
    <property type="match status" value="1"/>
</dbReference>
<organism evidence="3 4">
    <name type="scientific">Christensenella tenuis</name>
    <dbReference type="NCBI Taxonomy" id="2763033"/>
    <lineage>
        <taxon>Bacteria</taxon>
        <taxon>Bacillati</taxon>
        <taxon>Bacillota</taxon>
        <taxon>Clostridia</taxon>
        <taxon>Christensenellales</taxon>
        <taxon>Christensenellaceae</taxon>
        <taxon>Christensenella</taxon>
    </lineage>
</organism>
<evidence type="ECO:0000259" key="2">
    <source>
        <dbReference type="Pfam" id="PF19808"/>
    </source>
</evidence>
<protein>
    <recommendedName>
        <fullName evidence="2">DUF6291 domain-containing protein</fullName>
    </recommendedName>
</protein>
<comment type="caution">
    <text evidence="3">The sequence shown here is derived from an EMBL/GenBank/DDBJ whole genome shotgun (WGS) entry which is preliminary data.</text>
</comment>
<feature type="region of interest" description="Disordered" evidence="1">
    <location>
        <begin position="90"/>
        <end position="117"/>
    </location>
</feature>
<dbReference type="Proteomes" id="UP000606889">
    <property type="component" value="Unassembled WGS sequence"/>
</dbReference>
<name>A0ABR7EFC3_9FIRM</name>
<evidence type="ECO:0000256" key="1">
    <source>
        <dbReference type="SAM" id="MobiDB-lite"/>
    </source>
</evidence>
<evidence type="ECO:0000313" key="4">
    <source>
        <dbReference type="Proteomes" id="UP000606889"/>
    </source>
</evidence>
<reference evidence="3 4" key="1">
    <citation type="submission" date="2020-08" db="EMBL/GenBank/DDBJ databases">
        <title>Genome public.</title>
        <authorList>
            <person name="Liu C."/>
            <person name="Sun Q."/>
        </authorList>
    </citation>
    <scope>NUCLEOTIDE SEQUENCE [LARGE SCALE GENOMIC DNA]</scope>
    <source>
        <strain evidence="3 4">NSJ-35</strain>
    </source>
</reference>
<keyword evidence="4" id="KW-1185">Reference proteome</keyword>
<accession>A0ABR7EFC3</accession>
<feature type="domain" description="DUF6291" evidence="2">
    <location>
        <begin position="5"/>
        <end position="82"/>
    </location>
</feature>
<feature type="compositionally biased region" description="Low complexity" evidence="1">
    <location>
        <begin position="94"/>
        <end position="108"/>
    </location>
</feature>
<gene>
    <name evidence="3" type="ORF">H8S18_09030</name>
</gene>